<keyword evidence="2" id="KW-1185">Reference proteome</keyword>
<name>A0ACC2SD72_9FUNG</name>
<dbReference type="Proteomes" id="UP001165960">
    <property type="component" value="Unassembled WGS sequence"/>
</dbReference>
<evidence type="ECO:0000313" key="1">
    <source>
        <dbReference type="EMBL" id="KAJ9060361.1"/>
    </source>
</evidence>
<gene>
    <name evidence="1" type="ORF">DSO57_1031668</name>
</gene>
<proteinExistence type="predicted"/>
<accession>A0ACC2SD72</accession>
<dbReference type="EMBL" id="QTSX02005200">
    <property type="protein sequence ID" value="KAJ9060361.1"/>
    <property type="molecule type" value="Genomic_DNA"/>
</dbReference>
<reference evidence="1" key="1">
    <citation type="submission" date="2022-04" db="EMBL/GenBank/DDBJ databases">
        <title>Genome of the entomopathogenic fungus Entomophthora muscae.</title>
        <authorList>
            <person name="Elya C."/>
            <person name="Lovett B.R."/>
            <person name="Lee E."/>
            <person name="Macias A.M."/>
            <person name="Hajek A.E."/>
            <person name="De Bivort B.L."/>
            <person name="Kasson M.T."/>
            <person name="De Fine Licht H.H."/>
            <person name="Stajich J.E."/>
        </authorList>
    </citation>
    <scope>NUCLEOTIDE SEQUENCE</scope>
    <source>
        <strain evidence="1">Berkeley</strain>
    </source>
</reference>
<sequence length="56" mass="6721">MQPSETDGEFTRFPHLPTNLSPIQKQKEPDFRWLKVSAQIPIFPQHMYTGYWRETN</sequence>
<protein>
    <submittedName>
        <fullName evidence="1">Uncharacterized protein</fullName>
    </submittedName>
</protein>
<comment type="caution">
    <text evidence="1">The sequence shown here is derived from an EMBL/GenBank/DDBJ whole genome shotgun (WGS) entry which is preliminary data.</text>
</comment>
<evidence type="ECO:0000313" key="2">
    <source>
        <dbReference type="Proteomes" id="UP001165960"/>
    </source>
</evidence>
<organism evidence="1 2">
    <name type="scientific">Entomophthora muscae</name>
    <dbReference type="NCBI Taxonomy" id="34485"/>
    <lineage>
        <taxon>Eukaryota</taxon>
        <taxon>Fungi</taxon>
        <taxon>Fungi incertae sedis</taxon>
        <taxon>Zoopagomycota</taxon>
        <taxon>Entomophthoromycotina</taxon>
        <taxon>Entomophthoromycetes</taxon>
        <taxon>Entomophthorales</taxon>
        <taxon>Entomophthoraceae</taxon>
        <taxon>Entomophthora</taxon>
    </lineage>
</organism>